<dbReference type="AlphaFoldDB" id="A0A938YF24"/>
<dbReference type="RefSeq" id="WP_205256613.1">
    <property type="nucleotide sequence ID" value="NZ_BAAAPV010000004.1"/>
</dbReference>
<keyword evidence="6" id="KW-1185">Reference proteome</keyword>
<dbReference type="Gene3D" id="1.10.287.110">
    <property type="entry name" value="DnaJ domain"/>
    <property type="match status" value="1"/>
</dbReference>
<accession>A0A938YF24</accession>
<keyword evidence="1" id="KW-0802">TPR repeat</keyword>
<dbReference type="Gene3D" id="1.25.40.10">
    <property type="entry name" value="Tetratricopeptide repeat domain"/>
    <property type="match status" value="1"/>
</dbReference>
<dbReference type="InterPro" id="IPR036869">
    <property type="entry name" value="J_dom_sf"/>
</dbReference>
<dbReference type="InterPro" id="IPR019734">
    <property type="entry name" value="TPR_rpt"/>
</dbReference>
<feature type="compositionally biased region" description="Pro residues" evidence="2">
    <location>
        <begin position="86"/>
        <end position="98"/>
    </location>
</feature>
<dbReference type="InterPro" id="IPR001623">
    <property type="entry name" value="DnaJ_domain"/>
</dbReference>
<reference evidence="5" key="1">
    <citation type="submission" date="2021-01" db="EMBL/GenBank/DDBJ databases">
        <title>KCTC 19127 draft genome.</title>
        <authorList>
            <person name="An D."/>
        </authorList>
    </citation>
    <scope>NUCLEOTIDE SEQUENCE</scope>
    <source>
        <strain evidence="5">KCTC 19127</strain>
    </source>
</reference>
<feature type="repeat" description="TPR" evidence="1">
    <location>
        <begin position="134"/>
        <end position="167"/>
    </location>
</feature>
<feature type="transmembrane region" description="Helical" evidence="3">
    <location>
        <begin position="346"/>
        <end position="364"/>
    </location>
</feature>
<dbReference type="Pfam" id="PF14559">
    <property type="entry name" value="TPR_19"/>
    <property type="match status" value="1"/>
</dbReference>
<dbReference type="PROSITE" id="PS50005">
    <property type="entry name" value="TPR"/>
    <property type="match status" value="1"/>
</dbReference>
<comment type="caution">
    <text evidence="5">The sequence shown here is derived from an EMBL/GenBank/DDBJ whole genome shotgun (WGS) entry which is preliminary data.</text>
</comment>
<protein>
    <submittedName>
        <fullName evidence="5">Tetratricopeptide repeat protein</fullName>
    </submittedName>
</protein>
<gene>
    <name evidence="5" type="ORF">JL107_08590</name>
</gene>
<feature type="domain" description="J" evidence="4">
    <location>
        <begin position="6"/>
        <end position="75"/>
    </location>
</feature>
<evidence type="ECO:0000256" key="2">
    <source>
        <dbReference type="SAM" id="MobiDB-lite"/>
    </source>
</evidence>
<keyword evidence="3" id="KW-0472">Membrane</keyword>
<keyword evidence="3" id="KW-1133">Transmembrane helix</keyword>
<feature type="region of interest" description="Disordered" evidence="2">
    <location>
        <begin position="77"/>
        <end position="98"/>
    </location>
</feature>
<evidence type="ECO:0000259" key="4">
    <source>
        <dbReference type="PROSITE" id="PS50076"/>
    </source>
</evidence>
<evidence type="ECO:0000313" key="5">
    <source>
        <dbReference type="EMBL" id="MBM9476496.1"/>
    </source>
</evidence>
<dbReference type="Proteomes" id="UP000663801">
    <property type="component" value="Unassembled WGS sequence"/>
</dbReference>
<name>A0A938YF24_9ACTN</name>
<evidence type="ECO:0000256" key="3">
    <source>
        <dbReference type="SAM" id="Phobius"/>
    </source>
</evidence>
<dbReference type="SUPFAM" id="SSF46565">
    <property type="entry name" value="Chaperone J-domain"/>
    <property type="match status" value="1"/>
</dbReference>
<dbReference type="PROSITE" id="PS50076">
    <property type="entry name" value="DNAJ_2"/>
    <property type="match status" value="1"/>
</dbReference>
<organism evidence="5 6">
    <name type="scientific">Nakamurella flavida</name>
    <dbReference type="NCBI Taxonomy" id="363630"/>
    <lineage>
        <taxon>Bacteria</taxon>
        <taxon>Bacillati</taxon>
        <taxon>Actinomycetota</taxon>
        <taxon>Actinomycetes</taxon>
        <taxon>Nakamurellales</taxon>
        <taxon>Nakamurellaceae</taxon>
        <taxon>Nakamurella</taxon>
    </lineage>
</organism>
<proteinExistence type="predicted"/>
<feature type="transmembrane region" description="Helical" evidence="3">
    <location>
        <begin position="320"/>
        <end position="340"/>
    </location>
</feature>
<dbReference type="SUPFAM" id="SSF48452">
    <property type="entry name" value="TPR-like"/>
    <property type="match status" value="1"/>
</dbReference>
<sequence>MTELINYYEILDLDAAAETADIERAVKVQQRKWQQRQLGPTVERQRQAEDRIRLIDRAQQELLDPLRRRRHDADLAAAAAAAAAPAHPPPPAAGSPTPAPVDWLGRARGFLQAGDAESAAYAAREATEQRPGEAQAWAVRGEASRAMGRTREALFEFREALRLDRQPEYLVHLAGELEKAGRLKEALEAWHDAAGLAPTQPVFPMNAARVLARQGERAEAVAILEELRRRFPDRPEVAGQLAWVLSERVQASWSVLHDGSSTPTTARQVEVAQRDLAEALALPGAEGPLTERLLAQAAEVERATRSVWTFPPRATGGQRWLRRIGWFLLAWFSVAIPQSMFPRAEWLGTVLGLLCLAAVVWGFVKLYRRPRWQTVAKSGAVARPGI</sequence>
<dbReference type="EMBL" id="JAERWL010000008">
    <property type="protein sequence ID" value="MBM9476496.1"/>
    <property type="molecule type" value="Genomic_DNA"/>
</dbReference>
<keyword evidence="3" id="KW-0812">Transmembrane</keyword>
<dbReference type="SMART" id="SM00028">
    <property type="entry name" value="TPR"/>
    <property type="match status" value="3"/>
</dbReference>
<dbReference type="InterPro" id="IPR011990">
    <property type="entry name" value="TPR-like_helical_dom_sf"/>
</dbReference>
<evidence type="ECO:0000256" key="1">
    <source>
        <dbReference type="PROSITE-ProRule" id="PRU00339"/>
    </source>
</evidence>
<evidence type="ECO:0000313" key="6">
    <source>
        <dbReference type="Proteomes" id="UP000663801"/>
    </source>
</evidence>